<organism evidence="5 6">
    <name type="scientific">Bowdeniella nasicola</name>
    <dbReference type="NCBI Taxonomy" id="208480"/>
    <lineage>
        <taxon>Bacteria</taxon>
        <taxon>Bacillati</taxon>
        <taxon>Actinomycetota</taxon>
        <taxon>Actinomycetes</taxon>
        <taxon>Actinomycetales</taxon>
        <taxon>Actinomycetaceae</taxon>
        <taxon>Bowdeniella</taxon>
    </lineage>
</organism>
<dbReference type="NCBIfam" id="NF008183">
    <property type="entry name" value="PRK10933.1"/>
    <property type="match status" value="1"/>
</dbReference>
<dbReference type="FunFam" id="3.20.20.80:FF:000064">
    <property type="entry name" value="Oligo-1,6-glucosidase"/>
    <property type="match status" value="1"/>
</dbReference>
<dbReference type="FunFam" id="3.90.400.10:FF:000002">
    <property type="entry name" value="Sucrose isomerase"/>
    <property type="match status" value="1"/>
</dbReference>
<evidence type="ECO:0000256" key="3">
    <source>
        <dbReference type="ARBA" id="ARBA00023295"/>
    </source>
</evidence>
<dbReference type="Gene3D" id="3.90.400.10">
    <property type="entry name" value="Oligo-1,6-glucosidase, Domain 2"/>
    <property type="match status" value="1"/>
</dbReference>
<evidence type="ECO:0000313" key="6">
    <source>
        <dbReference type="Proteomes" id="UP000199288"/>
    </source>
</evidence>
<dbReference type="CDD" id="cd11333">
    <property type="entry name" value="AmyAc_SI_OligoGlu_DGase"/>
    <property type="match status" value="1"/>
</dbReference>
<evidence type="ECO:0000259" key="4">
    <source>
        <dbReference type="SMART" id="SM00642"/>
    </source>
</evidence>
<dbReference type="PANTHER" id="PTHR10357:SF179">
    <property type="entry name" value="NEUTRAL AND BASIC AMINO ACID TRANSPORT PROTEIN RBAT"/>
    <property type="match status" value="1"/>
</dbReference>
<evidence type="ECO:0000313" key="5">
    <source>
        <dbReference type="EMBL" id="SEA51553.1"/>
    </source>
</evidence>
<evidence type="ECO:0000256" key="2">
    <source>
        <dbReference type="ARBA" id="ARBA00022801"/>
    </source>
</evidence>
<keyword evidence="2" id="KW-0378">Hydrolase</keyword>
<dbReference type="GO" id="GO:0009313">
    <property type="term" value="P:oligosaccharide catabolic process"/>
    <property type="evidence" value="ECO:0007669"/>
    <property type="project" value="TreeGrafter"/>
</dbReference>
<dbReference type="Pfam" id="PF00128">
    <property type="entry name" value="Alpha-amylase"/>
    <property type="match status" value="1"/>
</dbReference>
<dbReference type="SUPFAM" id="SSF51445">
    <property type="entry name" value="(Trans)glycosidases"/>
    <property type="match status" value="1"/>
</dbReference>
<reference evidence="6" key="1">
    <citation type="submission" date="2016-10" db="EMBL/GenBank/DDBJ databases">
        <authorList>
            <person name="Varghese N."/>
            <person name="Submissions S."/>
        </authorList>
    </citation>
    <scope>NUCLEOTIDE SEQUENCE [LARGE SCALE GENOMIC DNA]</scope>
    <source>
        <strain evidence="6">KPR-1</strain>
    </source>
</reference>
<keyword evidence="6" id="KW-1185">Reference proteome</keyword>
<dbReference type="PANTHER" id="PTHR10357">
    <property type="entry name" value="ALPHA-AMYLASE FAMILY MEMBER"/>
    <property type="match status" value="1"/>
</dbReference>
<dbReference type="EMBL" id="FNQV01000010">
    <property type="protein sequence ID" value="SEA51553.1"/>
    <property type="molecule type" value="Genomic_DNA"/>
</dbReference>
<comment type="similarity">
    <text evidence="1">Belongs to the glycosyl hydrolase 13 family.</text>
</comment>
<feature type="domain" description="Glycosyl hydrolase family 13 catalytic" evidence="4">
    <location>
        <begin position="18"/>
        <end position="430"/>
    </location>
</feature>
<dbReference type="RefSeq" id="WP_176780759.1">
    <property type="nucleotide sequence ID" value="NZ_FNQV01000010.1"/>
</dbReference>
<accession>A0A1H4BTZ4</accession>
<gene>
    <name evidence="5" type="ORF">SAMN02910418_01775</name>
</gene>
<sequence length="566" mass="64038">MNTKPQLDQWWRDRVVYQIYPRSFADSNGDGIGDLRGIIERVDHLAELGVGVVWLSPIYASPQDDNGYDISDYQAIDPTFGTLADFDELVAALHERDIRLVMDLVVNHTSDEHPWFVESASGRESAKRDWYIWRDPKPDGSEPNNWESFFSGPTWQFDEASGQYYLHLFSRKQPDLNWENPQVRQAIYAMMRWWLQRGVDGFRMDVINLISKVKGLPDGPVGPTGRGSCFEACANGPRFHEFLAEMHREVFDAYPDRTFLTVGETPGIGLDDALKCSDPARREVDMVFQFEHVGLDNNPGDKFAVERPDMRLADLAGNLAAWQEGMGEVGWNSLYFENHDQPRSVSRWGDEAEEWRAKSAKALAGMLHAHRGTPYVYQGQELGMINVPWTKLSEFRDLEVLNYVAARAAEGRSFAELLPGIARVNRDNARTPMQWSDEPGAGFTTGEPWLALNPAAREINAAAQVGVAGSVFEFYRELIALRRELPVLVAGDFELLSPALIDAERPTVWAVRRTFEGEQLTALANFSREDVDIPEQWWPAGAEVVLTSEDVTAGQLRGWQVVYLRH</sequence>
<dbReference type="GO" id="GO:0004556">
    <property type="term" value="F:alpha-amylase activity"/>
    <property type="evidence" value="ECO:0007669"/>
    <property type="project" value="TreeGrafter"/>
</dbReference>
<dbReference type="SMART" id="SM00642">
    <property type="entry name" value="Aamy"/>
    <property type="match status" value="1"/>
</dbReference>
<dbReference type="InterPro" id="IPR017853">
    <property type="entry name" value="GH"/>
</dbReference>
<dbReference type="AlphaFoldDB" id="A0A1H4BTZ4"/>
<proteinExistence type="inferred from homology"/>
<dbReference type="Proteomes" id="UP000199288">
    <property type="component" value="Unassembled WGS sequence"/>
</dbReference>
<dbReference type="InterPro" id="IPR045857">
    <property type="entry name" value="O16G_dom_2"/>
</dbReference>
<dbReference type="Gene3D" id="3.20.20.80">
    <property type="entry name" value="Glycosidases"/>
    <property type="match status" value="1"/>
</dbReference>
<name>A0A1H4BTZ4_9ACTO</name>
<evidence type="ECO:0000256" key="1">
    <source>
        <dbReference type="ARBA" id="ARBA00008061"/>
    </source>
</evidence>
<protein>
    <submittedName>
        <fullName evidence="5">Oligo-1,6-glucosidase</fullName>
    </submittedName>
</protein>
<keyword evidence="3" id="KW-0326">Glycosidase</keyword>
<dbReference type="InterPro" id="IPR006047">
    <property type="entry name" value="GH13_cat_dom"/>
</dbReference>